<proteinExistence type="predicted"/>
<evidence type="ECO:0008006" key="5">
    <source>
        <dbReference type="Google" id="ProtNLM"/>
    </source>
</evidence>
<evidence type="ECO:0000256" key="2">
    <source>
        <dbReference type="SAM" id="SignalP"/>
    </source>
</evidence>
<name>A0A8J5C2E5_ZINOF</name>
<keyword evidence="1" id="KW-0472">Membrane</keyword>
<organism evidence="3 4">
    <name type="scientific">Zingiber officinale</name>
    <name type="common">Ginger</name>
    <name type="synonym">Amomum zingiber</name>
    <dbReference type="NCBI Taxonomy" id="94328"/>
    <lineage>
        <taxon>Eukaryota</taxon>
        <taxon>Viridiplantae</taxon>
        <taxon>Streptophyta</taxon>
        <taxon>Embryophyta</taxon>
        <taxon>Tracheophyta</taxon>
        <taxon>Spermatophyta</taxon>
        <taxon>Magnoliopsida</taxon>
        <taxon>Liliopsida</taxon>
        <taxon>Zingiberales</taxon>
        <taxon>Zingiberaceae</taxon>
        <taxon>Zingiber</taxon>
    </lineage>
</organism>
<sequence>MARMQRFLFPFLNILAAISIVHCQTSDSLTPNSSLRNDQNLTSSGGIFQLGFFTPISGSVQGYIAIWYNNSSITERTVAEADLHSDLGGPWPPHPSPCVNPGSVLLLALFS</sequence>
<keyword evidence="4" id="KW-1185">Reference proteome</keyword>
<evidence type="ECO:0000256" key="1">
    <source>
        <dbReference type="SAM" id="Phobius"/>
    </source>
</evidence>
<keyword evidence="1" id="KW-1133">Transmembrane helix</keyword>
<reference evidence="3 4" key="1">
    <citation type="submission" date="2020-08" db="EMBL/GenBank/DDBJ databases">
        <title>Plant Genome Project.</title>
        <authorList>
            <person name="Zhang R.-G."/>
        </authorList>
    </citation>
    <scope>NUCLEOTIDE SEQUENCE [LARGE SCALE GENOMIC DNA]</scope>
    <source>
        <tissue evidence="3">Rhizome</tissue>
    </source>
</reference>
<feature type="chain" id="PRO_5035255371" description="Legume lectin domain-containing protein" evidence="2">
    <location>
        <begin position="24"/>
        <end position="111"/>
    </location>
</feature>
<dbReference type="AlphaFoldDB" id="A0A8J5C2E5"/>
<dbReference type="EMBL" id="JACMSC010000021">
    <property type="protein sequence ID" value="KAG6471025.1"/>
    <property type="molecule type" value="Genomic_DNA"/>
</dbReference>
<keyword evidence="2" id="KW-0732">Signal</keyword>
<evidence type="ECO:0000313" key="3">
    <source>
        <dbReference type="EMBL" id="KAG6471025.1"/>
    </source>
</evidence>
<gene>
    <name evidence="3" type="ORF">ZIOFF_072118</name>
</gene>
<evidence type="ECO:0000313" key="4">
    <source>
        <dbReference type="Proteomes" id="UP000734854"/>
    </source>
</evidence>
<feature type="transmembrane region" description="Helical" evidence="1">
    <location>
        <begin position="47"/>
        <end position="68"/>
    </location>
</feature>
<dbReference type="Proteomes" id="UP000734854">
    <property type="component" value="Unassembled WGS sequence"/>
</dbReference>
<feature type="signal peptide" evidence="2">
    <location>
        <begin position="1"/>
        <end position="23"/>
    </location>
</feature>
<comment type="caution">
    <text evidence="3">The sequence shown here is derived from an EMBL/GenBank/DDBJ whole genome shotgun (WGS) entry which is preliminary data.</text>
</comment>
<accession>A0A8J5C2E5</accession>
<keyword evidence="1" id="KW-0812">Transmembrane</keyword>
<protein>
    <recommendedName>
        <fullName evidence="5">Legume lectin domain-containing protein</fullName>
    </recommendedName>
</protein>